<reference evidence="1" key="2">
    <citation type="submission" date="2014-07" db="EMBL/GenBank/DDBJ databases">
        <authorList>
            <person name="Hull J."/>
        </authorList>
    </citation>
    <scope>NUCLEOTIDE SEQUENCE</scope>
</reference>
<dbReference type="AlphaFoldDB" id="A0A0A9WPD1"/>
<accession>A0A0A9WPD1</accession>
<protein>
    <submittedName>
        <fullName evidence="1">Craniofacial development protein 2</fullName>
    </submittedName>
</protein>
<dbReference type="InterPro" id="IPR036691">
    <property type="entry name" value="Endo/exonu/phosph_ase_sf"/>
</dbReference>
<feature type="non-terminal residue" evidence="1">
    <location>
        <position position="1"/>
    </location>
</feature>
<evidence type="ECO:0000313" key="1">
    <source>
        <dbReference type="EMBL" id="JAG06695.1"/>
    </source>
</evidence>
<reference evidence="1" key="1">
    <citation type="journal article" date="2014" name="PLoS ONE">
        <title>Transcriptome-Based Identification of ABC Transporters in the Western Tarnished Plant Bug Lygus hesperus.</title>
        <authorList>
            <person name="Hull J.J."/>
            <person name="Chaney K."/>
            <person name="Geib S.M."/>
            <person name="Fabrick J.A."/>
            <person name="Brent C.S."/>
            <person name="Walsh D."/>
            <person name="Lavine L.C."/>
        </authorList>
    </citation>
    <scope>NUCLEOTIDE SEQUENCE</scope>
</reference>
<dbReference type="Gene3D" id="3.60.10.10">
    <property type="entry name" value="Endonuclease/exonuclease/phosphatase"/>
    <property type="match status" value="1"/>
</dbReference>
<organism evidence="1">
    <name type="scientific">Lygus hesperus</name>
    <name type="common">Western plant bug</name>
    <dbReference type="NCBI Taxonomy" id="30085"/>
    <lineage>
        <taxon>Eukaryota</taxon>
        <taxon>Metazoa</taxon>
        <taxon>Ecdysozoa</taxon>
        <taxon>Arthropoda</taxon>
        <taxon>Hexapoda</taxon>
        <taxon>Insecta</taxon>
        <taxon>Pterygota</taxon>
        <taxon>Neoptera</taxon>
        <taxon>Paraneoptera</taxon>
        <taxon>Hemiptera</taxon>
        <taxon>Heteroptera</taxon>
        <taxon>Panheteroptera</taxon>
        <taxon>Cimicomorpha</taxon>
        <taxon>Miridae</taxon>
        <taxon>Mirini</taxon>
        <taxon>Lygus</taxon>
    </lineage>
</organism>
<gene>
    <name evidence="1" type="primary">CFDP2_42</name>
    <name evidence="1" type="ORF">CM83_105619</name>
</gene>
<sequence>PREANPVLLIHMEENQSESALSPGQALSHRVLRISQPEVCTEIHRVATWNVKSLFQAGKLDNLVQEMKRKKISILGISEMRWKGSNVLKRDDVSVYYSCSVADDAQHR</sequence>
<dbReference type="EMBL" id="GBHO01036909">
    <property type="protein sequence ID" value="JAG06695.1"/>
    <property type="molecule type" value="Transcribed_RNA"/>
</dbReference>
<feature type="non-terminal residue" evidence="1">
    <location>
        <position position="108"/>
    </location>
</feature>
<proteinExistence type="predicted"/>
<name>A0A0A9WPD1_LYGHE</name>